<keyword evidence="1" id="KW-1133">Transmembrane helix</keyword>
<keyword evidence="1" id="KW-0812">Transmembrane</keyword>
<dbReference type="EMBL" id="CP068985">
    <property type="protein sequence ID" value="QYC37966.1"/>
    <property type="molecule type" value="Genomic_DNA"/>
</dbReference>
<sequence>MVEALRVGTWAARWGLRRVWLAAKAQEAAFWPVVGAFWPVVGAFWPVVGAFWRVGVCVRF</sequence>
<evidence type="ECO:0000313" key="2">
    <source>
        <dbReference type="EMBL" id="QYC37966.1"/>
    </source>
</evidence>
<evidence type="ECO:0000256" key="1">
    <source>
        <dbReference type="SAM" id="Phobius"/>
    </source>
</evidence>
<dbReference type="Proteomes" id="UP000824681">
    <property type="component" value="Chromosome"/>
</dbReference>
<keyword evidence="1" id="KW-0472">Membrane</keyword>
<protein>
    <submittedName>
        <fullName evidence="2">Uncharacterized protein</fullName>
    </submittedName>
</protein>
<reference evidence="2 3" key="1">
    <citation type="journal article" date="2021" name="ACS Chem. Biol.">
        <title>Genomic-Led Discovery of a Novel Glycopeptide Antibiotic by Nonomuraea coxensis DSM 45129.</title>
        <authorList>
            <person name="Yushchuk O."/>
            <person name="Vior N.M."/>
            <person name="Andreo-Vidal A."/>
            <person name="Berini F."/>
            <person name="Ruckert C."/>
            <person name="Busche T."/>
            <person name="Binda E."/>
            <person name="Kalinowski J."/>
            <person name="Truman A.W."/>
            <person name="Marinelli F."/>
        </authorList>
    </citation>
    <scope>NUCLEOTIDE SEQUENCE [LARGE SCALE GENOMIC DNA]</scope>
    <source>
        <strain evidence="2 3">DSM 45129</strain>
    </source>
</reference>
<evidence type="ECO:0000313" key="3">
    <source>
        <dbReference type="Proteomes" id="UP000824681"/>
    </source>
</evidence>
<accession>A0ABX8TTB3</accession>
<name>A0ABX8TTB3_9ACTN</name>
<organism evidence="2 3">
    <name type="scientific">Nonomuraea coxensis DSM 45129</name>
    <dbReference type="NCBI Taxonomy" id="1122611"/>
    <lineage>
        <taxon>Bacteria</taxon>
        <taxon>Bacillati</taxon>
        <taxon>Actinomycetota</taxon>
        <taxon>Actinomycetes</taxon>
        <taxon>Streptosporangiales</taxon>
        <taxon>Streptosporangiaceae</taxon>
        <taxon>Nonomuraea</taxon>
    </lineage>
</organism>
<feature type="transmembrane region" description="Helical" evidence="1">
    <location>
        <begin position="29"/>
        <end position="52"/>
    </location>
</feature>
<gene>
    <name evidence="2" type="ORF">Nocox_01665</name>
</gene>
<proteinExistence type="predicted"/>
<keyword evidence="3" id="KW-1185">Reference proteome</keyword>